<evidence type="ECO:0000256" key="1">
    <source>
        <dbReference type="SAM" id="MobiDB-lite"/>
    </source>
</evidence>
<reference evidence="3 4" key="1">
    <citation type="submission" date="2018-11" db="EMBL/GenBank/DDBJ databases">
        <title>Sequencing the genomes of 1000 actinobacteria strains.</title>
        <authorList>
            <person name="Klenk H.-P."/>
        </authorList>
    </citation>
    <scope>NUCLEOTIDE SEQUENCE [LARGE SCALE GENOMIC DNA]</scope>
    <source>
        <strain evidence="3 4">DSM 13521</strain>
    </source>
</reference>
<dbReference type="CDD" id="cd02440">
    <property type="entry name" value="AdoMet_MTases"/>
    <property type="match status" value="1"/>
</dbReference>
<dbReference type="Pfam" id="PF18096">
    <property type="entry name" value="Thump_like"/>
    <property type="match status" value="1"/>
</dbReference>
<dbReference type="AlphaFoldDB" id="A0A3N2DC83"/>
<dbReference type="Proteomes" id="UP000275356">
    <property type="component" value="Unassembled WGS sequence"/>
</dbReference>
<protein>
    <recommendedName>
        <fullName evidence="2">THUMP-like domain-containing protein</fullName>
    </recommendedName>
</protein>
<name>A0A3N2DC83_9MICO</name>
<evidence type="ECO:0000313" key="4">
    <source>
        <dbReference type="Proteomes" id="UP000275356"/>
    </source>
</evidence>
<sequence length="423" mass="44663">MDLEALRQLAEPAGWALLADLPAYDEKQSLALGTALRQAGFAPELVSAALTQSRLRARATGKFGDLAADMLFTPDGLEQATRLSVAARHAHRFRSAGVRVVADLGCGIGADALALAGMALDVVAVERDPVTALVAAVNLRQFPEARVVAGDALDPDVLRDVLAGTSTGPVDGVWADPARRTSRGRLHRLEDYSPAVADLLALRSRVPALGMKLGPGIAHRDLPGDALVQWLSVAGDVLEADLWFGDLAPEGTGRGAVVVGRDGRATTLLDPGDPTGPITPAPSGPGASGGAAVGRYVFEPDGAIIRAGLVHRLAELLDARLLDPTIAFLTGDRLPADDDTGRCVAAFRVLDVMPYSLKRLRSYLRERRIGTLEIKKRGWDLDPARLRQQLALRGTASGTIILTRVAGEHRVVVVERVDPPAPA</sequence>
<dbReference type="Gene3D" id="3.40.50.150">
    <property type="entry name" value="Vaccinia Virus protein VP39"/>
    <property type="match status" value="1"/>
</dbReference>
<dbReference type="OrthoDB" id="9810570at2"/>
<dbReference type="EMBL" id="RKHQ01000001">
    <property type="protein sequence ID" value="ROR97396.1"/>
    <property type="molecule type" value="Genomic_DNA"/>
</dbReference>
<dbReference type="InterPro" id="IPR041497">
    <property type="entry name" value="Thump-like"/>
</dbReference>
<evidence type="ECO:0000259" key="2">
    <source>
        <dbReference type="Pfam" id="PF18096"/>
    </source>
</evidence>
<gene>
    <name evidence="3" type="ORF">EDD28_1994</name>
</gene>
<accession>A0A3N2DC83</accession>
<feature type="region of interest" description="Disordered" evidence="1">
    <location>
        <begin position="266"/>
        <end position="286"/>
    </location>
</feature>
<feature type="domain" description="THUMP-like" evidence="2">
    <location>
        <begin position="345"/>
        <end position="416"/>
    </location>
</feature>
<proteinExistence type="predicted"/>
<keyword evidence="4" id="KW-1185">Reference proteome</keyword>
<organism evidence="3 4">
    <name type="scientific">Salana multivorans</name>
    <dbReference type="NCBI Taxonomy" id="120377"/>
    <lineage>
        <taxon>Bacteria</taxon>
        <taxon>Bacillati</taxon>
        <taxon>Actinomycetota</taxon>
        <taxon>Actinomycetes</taxon>
        <taxon>Micrococcales</taxon>
        <taxon>Beutenbergiaceae</taxon>
        <taxon>Salana</taxon>
    </lineage>
</organism>
<evidence type="ECO:0000313" key="3">
    <source>
        <dbReference type="EMBL" id="ROR97396.1"/>
    </source>
</evidence>
<dbReference type="RefSeq" id="WP_123739452.1">
    <property type="nucleotide sequence ID" value="NZ_RKHQ01000001.1"/>
</dbReference>
<dbReference type="SUPFAM" id="SSF53335">
    <property type="entry name" value="S-adenosyl-L-methionine-dependent methyltransferases"/>
    <property type="match status" value="1"/>
</dbReference>
<dbReference type="InterPro" id="IPR029063">
    <property type="entry name" value="SAM-dependent_MTases_sf"/>
</dbReference>
<comment type="caution">
    <text evidence="3">The sequence shown here is derived from an EMBL/GenBank/DDBJ whole genome shotgun (WGS) entry which is preliminary data.</text>
</comment>